<dbReference type="InterPro" id="IPR043137">
    <property type="entry name" value="GGT_ssub_C"/>
</dbReference>
<dbReference type="Gene3D" id="3.60.20.40">
    <property type="match status" value="1"/>
</dbReference>
<name>A0A507CHC1_9FUNG</name>
<dbReference type="InterPro" id="IPR052896">
    <property type="entry name" value="GGT-like_enzyme"/>
</dbReference>
<dbReference type="NCBIfam" id="TIGR00066">
    <property type="entry name" value="g_glut_trans"/>
    <property type="match status" value="1"/>
</dbReference>
<dbReference type="Proteomes" id="UP000319731">
    <property type="component" value="Unassembled WGS sequence"/>
</dbReference>
<dbReference type="PRINTS" id="PR01210">
    <property type="entry name" value="GGTRANSPTASE"/>
</dbReference>
<protein>
    <recommendedName>
        <fullName evidence="5">Gamma-glutamyltransferase</fullName>
    </recommendedName>
</protein>
<dbReference type="InterPro" id="IPR043138">
    <property type="entry name" value="GGT_lsub"/>
</dbReference>
<dbReference type="PANTHER" id="PTHR43881:SF1">
    <property type="entry name" value="GAMMA-GLUTAMYLTRANSPEPTIDASE (AFU_ORTHOLOGUE AFUA_4G13580)"/>
    <property type="match status" value="1"/>
</dbReference>
<gene>
    <name evidence="3" type="ORF">SmJEL517_g01006</name>
</gene>
<dbReference type="InterPro" id="IPR029055">
    <property type="entry name" value="Ntn_hydrolases_N"/>
</dbReference>
<evidence type="ECO:0000313" key="4">
    <source>
        <dbReference type="Proteomes" id="UP000319731"/>
    </source>
</evidence>
<accession>A0A507CHC1</accession>
<dbReference type="AlphaFoldDB" id="A0A507CHC1"/>
<dbReference type="Pfam" id="PF01019">
    <property type="entry name" value="G_glu_transpept"/>
    <property type="match status" value="1"/>
</dbReference>
<evidence type="ECO:0000256" key="2">
    <source>
        <dbReference type="PIRSR" id="PIRSR600101-2"/>
    </source>
</evidence>
<reference evidence="3 4" key="1">
    <citation type="journal article" date="2019" name="Sci. Rep.">
        <title>Comparative genomics of chytrid fungi reveal insights into the obligate biotrophic and pathogenic lifestyle of Synchytrium endobioticum.</title>
        <authorList>
            <person name="van de Vossenberg B.T.L.H."/>
            <person name="Warris S."/>
            <person name="Nguyen H.D.T."/>
            <person name="van Gent-Pelzer M.P.E."/>
            <person name="Joly D.L."/>
            <person name="van de Geest H.C."/>
            <person name="Bonants P.J.M."/>
            <person name="Smith D.S."/>
            <person name="Levesque C.A."/>
            <person name="van der Lee T.A.J."/>
        </authorList>
    </citation>
    <scope>NUCLEOTIDE SEQUENCE [LARGE SCALE GENOMIC DNA]</scope>
    <source>
        <strain evidence="3 4">JEL517</strain>
    </source>
</reference>
<keyword evidence="4" id="KW-1185">Reference proteome</keyword>
<organism evidence="3 4">
    <name type="scientific">Synchytrium microbalum</name>
    <dbReference type="NCBI Taxonomy" id="1806994"/>
    <lineage>
        <taxon>Eukaryota</taxon>
        <taxon>Fungi</taxon>
        <taxon>Fungi incertae sedis</taxon>
        <taxon>Chytridiomycota</taxon>
        <taxon>Chytridiomycota incertae sedis</taxon>
        <taxon>Chytridiomycetes</taxon>
        <taxon>Synchytriales</taxon>
        <taxon>Synchytriaceae</taxon>
        <taxon>Synchytrium</taxon>
    </lineage>
</organism>
<dbReference type="GO" id="GO:0006751">
    <property type="term" value="P:glutathione catabolic process"/>
    <property type="evidence" value="ECO:0007669"/>
    <property type="project" value="InterPro"/>
</dbReference>
<proteinExistence type="predicted"/>
<dbReference type="GeneID" id="42002231"/>
<dbReference type="Gene3D" id="1.10.246.130">
    <property type="match status" value="1"/>
</dbReference>
<feature type="active site" description="Nucleophile" evidence="1">
    <location>
        <position position="374"/>
    </location>
</feature>
<dbReference type="PANTHER" id="PTHR43881">
    <property type="entry name" value="GAMMA-GLUTAMYLTRANSPEPTIDASE (AFU_ORTHOLOGUE AFUA_4G13580)"/>
    <property type="match status" value="1"/>
</dbReference>
<evidence type="ECO:0000313" key="3">
    <source>
        <dbReference type="EMBL" id="TPX36963.1"/>
    </source>
</evidence>
<evidence type="ECO:0000256" key="1">
    <source>
        <dbReference type="PIRSR" id="PIRSR600101-1"/>
    </source>
</evidence>
<dbReference type="OrthoDB" id="2015213at2759"/>
<dbReference type="EMBL" id="QEAO01000003">
    <property type="protein sequence ID" value="TPX36963.1"/>
    <property type="molecule type" value="Genomic_DNA"/>
</dbReference>
<feature type="binding site" evidence="2">
    <location>
        <position position="459"/>
    </location>
    <ligand>
        <name>L-glutamate</name>
        <dbReference type="ChEBI" id="CHEBI:29985"/>
    </ligand>
</feature>
<dbReference type="InterPro" id="IPR000101">
    <property type="entry name" value="GGT_peptidase"/>
</dbReference>
<dbReference type="SUPFAM" id="SSF56235">
    <property type="entry name" value="N-terminal nucleophile aminohydrolases (Ntn hydrolases)"/>
    <property type="match status" value="1"/>
</dbReference>
<dbReference type="STRING" id="1806994.A0A507CHC1"/>
<evidence type="ECO:0008006" key="5">
    <source>
        <dbReference type="Google" id="ProtNLM"/>
    </source>
</evidence>
<dbReference type="RefSeq" id="XP_031027034.1">
    <property type="nucleotide sequence ID" value="XM_031166934.1"/>
</dbReference>
<comment type="caution">
    <text evidence="3">The sequence shown here is derived from an EMBL/GenBank/DDBJ whole genome shotgun (WGS) entry which is preliminary data.</text>
</comment>
<sequence length="565" mass="60754">MEPSLDSPYGPSRHPQFIFNSRRSPVYSTKGLVCASQPLAVNAGLKILQMGGNAVDACVAVAAAMNVTEPHQTGIGGDMFLLYYNAKTKIVKGLNGTGRAPAALSLAKAHAMGYTTEIPFTDVNACTVPGAAAGWCDSVQHFGSGKVSMQDILQPAIDLAENGYPVSPISSFIWAVGAGKLRTGSKYGGELLIDNRAPRAGEIMSMPELAETFRTVAREGKKGFYEGRIAEAIVNTIRENGGLMTLEDLKSHTSTLVDPVSINYKGVIVHEIPPSSQGIVALIALGILESLWQDRGIDFKTLGHNSPEYLHYLIEALRLAFSDARQYIADPAIVPVPSKGLLDKEYLKSRANLIDPHHARADITAGSPQYSSDTVYFTVVDAEGNACSFINSLYEPFGCGAVAKGTGVALQNRGSNFSLQEGHPNVLAPGKRPYHTIIPAMATLATTSELYLSYGNMGGFMQPQGHVQVLFNMMEFGLDPQAAVDALRFCIGPFDGITWVEEGTPAATIQKLREMGHYIEVLSSHERNKMGRAQVIANRRDPRTKQRYLVGGSDPRGDGHVGAML</sequence>
<dbReference type="GO" id="GO:0036374">
    <property type="term" value="F:glutathione hydrolase activity"/>
    <property type="evidence" value="ECO:0007669"/>
    <property type="project" value="InterPro"/>
</dbReference>